<evidence type="ECO:0000313" key="9">
    <source>
        <dbReference type="WBParaSite" id="Hba_11491"/>
    </source>
</evidence>
<accession>A0A1I7X204</accession>
<evidence type="ECO:0000256" key="1">
    <source>
        <dbReference type="ARBA" id="ARBA00004123"/>
    </source>
</evidence>
<dbReference type="AlphaFoldDB" id="A0A1I7X204"/>
<dbReference type="WBParaSite" id="Hba_11491">
    <property type="protein sequence ID" value="Hba_11491"/>
    <property type="gene ID" value="Hba_11491"/>
</dbReference>
<comment type="subcellular location">
    <subcellularLocation>
        <location evidence="1">Nucleus</location>
    </subcellularLocation>
</comment>
<evidence type="ECO:0000256" key="6">
    <source>
        <dbReference type="SAM" id="MobiDB-lite"/>
    </source>
</evidence>
<evidence type="ECO:0000256" key="5">
    <source>
        <dbReference type="ARBA" id="ARBA00023242"/>
    </source>
</evidence>
<proteinExistence type="predicted"/>
<keyword evidence="7" id="KW-0812">Transmembrane</keyword>
<dbReference type="GO" id="GO:0000981">
    <property type="term" value="F:DNA-binding transcription factor activity, RNA polymerase II-specific"/>
    <property type="evidence" value="ECO:0007669"/>
    <property type="project" value="TreeGrafter"/>
</dbReference>
<reference evidence="9" key="1">
    <citation type="submission" date="2016-11" db="UniProtKB">
        <authorList>
            <consortium name="WormBaseParasite"/>
        </authorList>
    </citation>
    <scope>IDENTIFICATION</scope>
</reference>
<evidence type="ECO:0000256" key="4">
    <source>
        <dbReference type="ARBA" id="ARBA00023163"/>
    </source>
</evidence>
<sequence length="566" mass="62730">MLTMCLIFLYSLLYLISSFIRSYFVSFAVSHPVLILASFAVAPSVASIAHLGESSITRSMSAGNTLPGDAASFLPPPDEAIDDLGPVPRDRCNTWPLRRPQLDINAQTSPLIHEQIPEEETDIYDSSENLGRLGASSAASAALLHSPDGNNTFSPGMSSPVLNGVPPSGASDTSDPGCPPGSKKSTTRRNAWGNMSYADLITQAIIQSPEKRLTLSQGTILSSLILISILPWFIQIYILNYVFHVRLVVSELLLFILRNSVRRKYTSGWFKMFPIFEIRVIQTVLLAGNGFRIIFLIFANDLVKKRLLVGRFASIISLHSKLQSKRSGGVHVRKLWTCGLELGGYIAVFRVWRVHRYIFLQFILLHSHFLTCQASIMSHDIYADEESMQATFDPMFRYARDFVSVMDSANDSYAQCPLFSPRTQSNMSVPGSSARVSPSMDHQFGEDFDFPPWVDAASAGPIPSDILDRTDQMRIDPCRAMMNGAGVPVKHDSKMVKTYAPWMPAPGQLATPHSCAAAQQSMATALPIDLENLTLPDQPLMEMDVESLLRHELSQTRDHQINFDNI</sequence>
<keyword evidence="3" id="KW-0805">Transcription regulation</keyword>
<dbReference type="PANTHER" id="PTHR45767:SF2">
    <property type="entry name" value="FORKHEAD BOX PROTEIN O"/>
    <property type="match status" value="1"/>
</dbReference>
<dbReference type="Gene3D" id="1.10.10.10">
    <property type="entry name" value="Winged helix-like DNA-binding domain superfamily/Winged helix DNA-binding domain"/>
    <property type="match status" value="1"/>
</dbReference>
<feature type="transmembrane region" description="Helical" evidence="7">
    <location>
        <begin position="32"/>
        <end position="51"/>
    </location>
</feature>
<feature type="compositionally biased region" description="Polar residues" evidence="6">
    <location>
        <begin position="148"/>
        <end position="161"/>
    </location>
</feature>
<evidence type="ECO:0000313" key="8">
    <source>
        <dbReference type="Proteomes" id="UP000095283"/>
    </source>
</evidence>
<keyword evidence="5" id="KW-0539">Nucleus</keyword>
<dbReference type="Proteomes" id="UP000095283">
    <property type="component" value="Unplaced"/>
</dbReference>
<feature type="region of interest" description="Disordered" evidence="6">
    <location>
        <begin position="146"/>
        <end position="189"/>
    </location>
</feature>
<feature type="transmembrane region" description="Helical" evidence="7">
    <location>
        <begin position="278"/>
        <end position="299"/>
    </location>
</feature>
<keyword evidence="2" id="KW-0217">Developmental protein</keyword>
<dbReference type="GO" id="GO:0000978">
    <property type="term" value="F:RNA polymerase II cis-regulatory region sequence-specific DNA binding"/>
    <property type="evidence" value="ECO:0007669"/>
    <property type="project" value="TreeGrafter"/>
</dbReference>
<dbReference type="GO" id="GO:0005634">
    <property type="term" value="C:nucleus"/>
    <property type="evidence" value="ECO:0007669"/>
    <property type="project" value="UniProtKB-SubCell"/>
</dbReference>
<keyword evidence="7" id="KW-0472">Membrane</keyword>
<keyword evidence="7" id="KW-1133">Transmembrane helix</keyword>
<dbReference type="InterPro" id="IPR036388">
    <property type="entry name" value="WH-like_DNA-bd_sf"/>
</dbReference>
<name>A0A1I7X204_HETBA</name>
<keyword evidence="8" id="KW-1185">Reference proteome</keyword>
<protein>
    <submittedName>
        <fullName evidence="9">EF-hand domain-containing protein</fullName>
    </submittedName>
</protein>
<dbReference type="PANTHER" id="PTHR45767">
    <property type="entry name" value="FORKHEAD BOX PROTEIN O"/>
    <property type="match status" value="1"/>
</dbReference>
<evidence type="ECO:0000256" key="7">
    <source>
        <dbReference type="SAM" id="Phobius"/>
    </source>
</evidence>
<organism evidence="8 9">
    <name type="scientific">Heterorhabditis bacteriophora</name>
    <name type="common">Entomopathogenic nematode worm</name>
    <dbReference type="NCBI Taxonomy" id="37862"/>
    <lineage>
        <taxon>Eukaryota</taxon>
        <taxon>Metazoa</taxon>
        <taxon>Ecdysozoa</taxon>
        <taxon>Nematoda</taxon>
        <taxon>Chromadorea</taxon>
        <taxon>Rhabditida</taxon>
        <taxon>Rhabditina</taxon>
        <taxon>Rhabditomorpha</taxon>
        <taxon>Strongyloidea</taxon>
        <taxon>Heterorhabditidae</taxon>
        <taxon>Heterorhabditis</taxon>
    </lineage>
</organism>
<evidence type="ECO:0000256" key="3">
    <source>
        <dbReference type="ARBA" id="ARBA00023015"/>
    </source>
</evidence>
<keyword evidence="4" id="KW-0804">Transcription</keyword>
<feature type="transmembrane region" description="Helical" evidence="7">
    <location>
        <begin position="213"/>
        <end position="232"/>
    </location>
</feature>
<evidence type="ECO:0000256" key="2">
    <source>
        <dbReference type="ARBA" id="ARBA00022473"/>
    </source>
</evidence>